<dbReference type="EMBL" id="CP051682">
    <property type="protein sequence ID" value="QJD95513.1"/>
    <property type="molecule type" value="Genomic_DNA"/>
</dbReference>
<dbReference type="InterPro" id="IPR013320">
    <property type="entry name" value="ConA-like_dom_sf"/>
</dbReference>
<evidence type="ECO:0000256" key="1">
    <source>
        <dbReference type="ARBA" id="ARBA00006865"/>
    </source>
</evidence>
<protein>
    <submittedName>
        <fullName evidence="4">Glycoside hydrolase family 16 protein</fullName>
    </submittedName>
</protein>
<dbReference type="PANTHER" id="PTHR10963:SF55">
    <property type="entry name" value="GLYCOSIDE HYDROLASE FAMILY 16 PROTEIN"/>
    <property type="match status" value="1"/>
</dbReference>
<dbReference type="PANTHER" id="PTHR10963">
    <property type="entry name" value="GLYCOSYL HYDROLASE-RELATED"/>
    <property type="match status" value="1"/>
</dbReference>
<dbReference type="CDD" id="cd08023">
    <property type="entry name" value="GH16_laminarinase_like"/>
    <property type="match status" value="1"/>
</dbReference>
<dbReference type="Pfam" id="PF00722">
    <property type="entry name" value="Glyco_hydro_16"/>
    <property type="match status" value="1"/>
</dbReference>
<evidence type="ECO:0000313" key="5">
    <source>
        <dbReference type="Proteomes" id="UP000503278"/>
    </source>
</evidence>
<evidence type="ECO:0000313" key="4">
    <source>
        <dbReference type="EMBL" id="QJD95513.1"/>
    </source>
</evidence>
<gene>
    <name evidence="4" type="ORF">HH214_06320</name>
</gene>
<dbReference type="Gene3D" id="2.60.120.200">
    <property type="match status" value="1"/>
</dbReference>
<dbReference type="GO" id="GO:0004553">
    <property type="term" value="F:hydrolase activity, hydrolyzing O-glycosyl compounds"/>
    <property type="evidence" value="ECO:0007669"/>
    <property type="project" value="InterPro"/>
</dbReference>
<keyword evidence="5" id="KW-1185">Reference proteome</keyword>
<evidence type="ECO:0000259" key="3">
    <source>
        <dbReference type="PROSITE" id="PS51762"/>
    </source>
</evidence>
<sequence>MKLKYTCILYFLAAVSIVSCSGKKETAQPYVNTVTAPVDKGWTFETTPTWKDEFDYTGLPDTTKWGYDIGGSGWGNNELEYYTNSINNARVANDKLTITLRKENVGGRNYTSARLASRNKFDFLYGRVEVKAKLPSGKGTWPAIWMLPTDYAYGAWPASGEFDIMEMVGYDPNVIHVSAHTGKYNFKQNNQKTNITRLDDAINTYHLYRVDWTPYSVKGYVDNVPVLEYVNDGTGSYEWPFDKRFHMLLNIAYGGDWGGAQGIDDNTLPATMDVDYIRYYKMIDK</sequence>
<accession>A0A7L5E3X4</accession>
<dbReference type="GO" id="GO:0005975">
    <property type="term" value="P:carbohydrate metabolic process"/>
    <property type="evidence" value="ECO:0007669"/>
    <property type="project" value="InterPro"/>
</dbReference>
<dbReference type="SUPFAM" id="SSF49899">
    <property type="entry name" value="Concanavalin A-like lectins/glucanases"/>
    <property type="match status" value="1"/>
</dbReference>
<dbReference type="PROSITE" id="PS51257">
    <property type="entry name" value="PROKAR_LIPOPROTEIN"/>
    <property type="match status" value="1"/>
</dbReference>
<keyword evidence="4" id="KW-0378">Hydrolase</keyword>
<evidence type="ECO:0000256" key="2">
    <source>
        <dbReference type="SAM" id="SignalP"/>
    </source>
</evidence>
<dbReference type="PROSITE" id="PS51762">
    <property type="entry name" value="GH16_2"/>
    <property type="match status" value="1"/>
</dbReference>
<feature type="domain" description="GH16" evidence="3">
    <location>
        <begin position="40"/>
        <end position="285"/>
    </location>
</feature>
<name>A0A7L5E3X4_9SPHI</name>
<dbReference type="AlphaFoldDB" id="A0A7L5E3X4"/>
<comment type="similarity">
    <text evidence="1">Belongs to the glycosyl hydrolase 16 family.</text>
</comment>
<feature type="signal peptide" evidence="2">
    <location>
        <begin position="1"/>
        <end position="20"/>
    </location>
</feature>
<dbReference type="KEGG" id="mrob:HH214_06320"/>
<organism evidence="4 5">
    <name type="scientific">Mucilaginibacter robiniae</name>
    <dbReference type="NCBI Taxonomy" id="2728022"/>
    <lineage>
        <taxon>Bacteria</taxon>
        <taxon>Pseudomonadati</taxon>
        <taxon>Bacteroidota</taxon>
        <taxon>Sphingobacteriia</taxon>
        <taxon>Sphingobacteriales</taxon>
        <taxon>Sphingobacteriaceae</taxon>
        <taxon>Mucilaginibacter</taxon>
    </lineage>
</organism>
<feature type="chain" id="PRO_5029548773" evidence="2">
    <location>
        <begin position="21"/>
        <end position="285"/>
    </location>
</feature>
<dbReference type="Proteomes" id="UP000503278">
    <property type="component" value="Chromosome"/>
</dbReference>
<proteinExistence type="inferred from homology"/>
<keyword evidence="2" id="KW-0732">Signal</keyword>
<dbReference type="RefSeq" id="WP_169606521.1">
    <property type="nucleotide sequence ID" value="NZ_CP051682.1"/>
</dbReference>
<dbReference type="InterPro" id="IPR050546">
    <property type="entry name" value="Glycosyl_Hydrlase_16"/>
</dbReference>
<dbReference type="InterPro" id="IPR000757">
    <property type="entry name" value="Beta-glucanase-like"/>
</dbReference>
<reference evidence="4 5" key="1">
    <citation type="submission" date="2020-04" db="EMBL/GenBank/DDBJ databases">
        <title>Genome sequencing of novel species.</title>
        <authorList>
            <person name="Heo J."/>
            <person name="Kim S.-J."/>
            <person name="Kim J.-S."/>
            <person name="Hong S.-B."/>
            <person name="Kwon S.-W."/>
        </authorList>
    </citation>
    <scope>NUCLEOTIDE SEQUENCE [LARGE SCALE GENOMIC DNA]</scope>
    <source>
        <strain evidence="4 5">F39-2</strain>
    </source>
</reference>